<evidence type="ECO:0000259" key="2">
    <source>
        <dbReference type="Pfam" id="PF01656"/>
    </source>
</evidence>
<dbReference type="GO" id="GO:0051782">
    <property type="term" value="P:negative regulation of cell division"/>
    <property type="evidence" value="ECO:0007669"/>
    <property type="project" value="TreeGrafter"/>
</dbReference>
<sequence>MSLPDHSQPPPWLRAVDGGAAPSGDTPDSDIPGSDIPGSDDISDSGIPGNDVPGQDTSGSEASGRAPSGGPETPAADELDDDELDDAVSMTAPIQPTTDTPAYADPDAQPTYGPGTRHRQMDAGPAGYPPMPAPPGPQIPSPGIIPPGQEYAVPQQFAGRQQFTGPQPYAQASQTELSGPQRAPFTPPPYPAAPPYPAPHEFAGSPQYPGPQPTGPQYPGPQYPGPQYTEQHDPSPQQQYGAAPQHTGPHHTGPGQYPPAPAYDPRQGHPGTPGQVTGAPPYPVPPVPGSSTRQPPLPPAPAPAGQQVPEPQTGRLPHDPLPTDLRTPVRRGKHAGGWREKLRAASGGLITFGASRTDEQLSMLVRRARTPIQGDFRLAVLSVKGGVGKTTTTVGLGSAFASLRGDRVIAVDANPDFGTLARRIPVQSTATVRTLLNDPELNRYTDVRRHTNQASSRLEVIASERNPAISESFSADDYRRVIAILEAYYNIIMTDCGTGVVHSAMEGVLELANAIIVVTTPAVDGAQSASATLDWLEAHGYQRLVQESVVVISAARPGGAAIDINALTEHFLGRVRAVQVIPYDEHLATGSYIDLDQMDRRTRTAFLELAATVADSFWPGGHPPEPAGW</sequence>
<dbReference type="eggNOG" id="COG0455">
    <property type="taxonomic scope" value="Bacteria"/>
</dbReference>
<reference evidence="3 4" key="1">
    <citation type="submission" date="2011-11" db="EMBL/GenBank/DDBJ databases">
        <title>Whole genome shotgun sequence of Gordonia amarae NBRC 15530.</title>
        <authorList>
            <person name="Takarada H."/>
            <person name="Hosoyama A."/>
            <person name="Tsuchikane K."/>
            <person name="Katsumata H."/>
            <person name="Yamazaki S."/>
            <person name="Fujita N."/>
        </authorList>
    </citation>
    <scope>NUCLEOTIDE SEQUENCE [LARGE SCALE GENOMIC DNA]</scope>
    <source>
        <strain evidence="3 4">NBRC 15530</strain>
    </source>
</reference>
<feature type="compositionally biased region" description="Polar residues" evidence="1">
    <location>
        <begin position="158"/>
        <end position="178"/>
    </location>
</feature>
<dbReference type="InterPro" id="IPR002586">
    <property type="entry name" value="CobQ/CobB/MinD/ParA_Nub-bd_dom"/>
</dbReference>
<dbReference type="InterPro" id="IPR027417">
    <property type="entry name" value="P-loop_NTPase"/>
</dbReference>
<dbReference type="PANTHER" id="PTHR43384">
    <property type="entry name" value="SEPTUM SITE-DETERMINING PROTEIN MIND HOMOLOG, CHLOROPLASTIC-RELATED"/>
    <property type="match status" value="1"/>
</dbReference>
<protein>
    <recommendedName>
        <fullName evidence="2">CobQ/CobB/MinD/ParA nucleotide binding domain-containing protein</fullName>
    </recommendedName>
</protein>
<gene>
    <name evidence="3" type="ORF">GOAMR_08_00040</name>
</gene>
<evidence type="ECO:0000313" key="4">
    <source>
        <dbReference type="Proteomes" id="UP000006023"/>
    </source>
</evidence>
<feature type="compositionally biased region" description="Low complexity" evidence="1">
    <location>
        <begin position="303"/>
        <end position="312"/>
    </location>
</feature>
<evidence type="ECO:0000256" key="1">
    <source>
        <dbReference type="SAM" id="MobiDB-lite"/>
    </source>
</evidence>
<dbReference type="Gene3D" id="3.40.50.300">
    <property type="entry name" value="P-loop containing nucleotide triphosphate hydrolases"/>
    <property type="match status" value="1"/>
</dbReference>
<name>G7GK24_9ACTN</name>
<accession>G7GK24</accession>
<dbReference type="GO" id="GO:0005829">
    <property type="term" value="C:cytosol"/>
    <property type="evidence" value="ECO:0007669"/>
    <property type="project" value="TreeGrafter"/>
</dbReference>
<dbReference type="GO" id="GO:0009898">
    <property type="term" value="C:cytoplasmic side of plasma membrane"/>
    <property type="evidence" value="ECO:0007669"/>
    <property type="project" value="TreeGrafter"/>
</dbReference>
<dbReference type="STRING" id="1075090.GOAMR_08_00040"/>
<feature type="compositionally biased region" description="Pro residues" evidence="1">
    <location>
        <begin position="208"/>
        <end position="224"/>
    </location>
</feature>
<dbReference type="InterPro" id="IPR050625">
    <property type="entry name" value="ParA/MinD_ATPase"/>
</dbReference>
<dbReference type="Pfam" id="PF01656">
    <property type="entry name" value="CbiA"/>
    <property type="match status" value="1"/>
</dbReference>
<feature type="region of interest" description="Disordered" evidence="1">
    <location>
        <begin position="1"/>
        <end position="337"/>
    </location>
</feature>
<feature type="domain" description="CobQ/CobB/MinD/ParA nucleotide binding" evidence="2">
    <location>
        <begin position="378"/>
        <end position="588"/>
    </location>
</feature>
<dbReference type="GO" id="GO:0016887">
    <property type="term" value="F:ATP hydrolysis activity"/>
    <property type="evidence" value="ECO:0007669"/>
    <property type="project" value="TreeGrafter"/>
</dbReference>
<organism evidence="3 4">
    <name type="scientific">Gordonia amarae NBRC 15530</name>
    <dbReference type="NCBI Taxonomy" id="1075090"/>
    <lineage>
        <taxon>Bacteria</taxon>
        <taxon>Bacillati</taxon>
        <taxon>Actinomycetota</taxon>
        <taxon>Actinomycetes</taxon>
        <taxon>Mycobacteriales</taxon>
        <taxon>Gordoniaceae</taxon>
        <taxon>Gordonia</taxon>
    </lineage>
</organism>
<feature type="compositionally biased region" description="Pro residues" evidence="1">
    <location>
        <begin position="127"/>
        <end position="145"/>
    </location>
</feature>
<dbReference type="AlphaFoldDB" id="G7GK24"/>
<dbReference type="EMBL" id="BAED01000008">
    <property type="protein sequence ID" value="GAB03949.1"/>
    <property type="molecule type" value="Genomic_DNA"/>
</dbReference>
<comment type="caution">
    <text evidence="3">The sequence shown here is derived from an EMBL/GenBank/DDBJ whole genome shotgun (WGS) entry which is preliminary data.</text>
</comment>
<dbReference type="SUPFAM" id="SSF52540">
    <property type="entry name" value="P-loop containing nucleoside triphosphate hydrolases"/>
    <property type="match status" value="1"/>
</dbReference>
<proteinExistence type="predicted"/>
<feature type="compositionally biased region" description="Pro residues" evidence="1">
    <location>
        <begin position="185"/>
        <end position="198"/>
    </location>
</feature>
<dbReference type="GO" id="GO:0005524">
    <property type="term" value="F:ATP binding"/>
    <property type="evidence" value="ECO:0007669"/>
    <property type="project" value="TreeGrafter"/>
</dbReference>
<dbReference type="RefSeq" id="WP_005182386.1">
    <property type="nucleotide sequence ID" value="NZ_BAED01000008.1"/>
</dbReference>
<feature type="compositionally biased region" description="Low complexity" evidence="1">
    <location>
        <begin position="22"/>
        <end position="49"/>
    </location>
</feature>
<evidence type="ECO:0000313" key="3">
    <source>
        <dbReference type="EMBL" id="GAB03949.1"/>
    </source>
</evidence>
<keyword evidence="4" id="KW-1185">Reference proteome</keyword>
<dbReference type="Proteomes" id="UP000006023">
    <property type="component" value="Unassembled WGS sequence"/>
</dbReference>
<feature type="compositionally biased region" description="Acidic residues" evidence="1">
    <location>
        <begin position="75"/>
        <end position="86"/>
    </location>
</feature>
<dbReference type="PANTHER" id="PTHR43384:SF14">
    <property type="entry name" value="ESX-1 SECRETION-ASSOCIATED PROTEIN ESPI"/>
    <property type="match status" value="1"/>
</dbReference>